<dbReference type="InterPro" id="IPR017907">
    <property type="entry name" value="Znf_RING_CS"/>
</dbReference>
<name>A0A8C6WQ32_9GOBI</name>
<dbReference type="Pfam" id="PF13445">
    <property type="entry name" value="zf-RING_UBOX"/>
    <property type="match status" value="1"/>
</dbReference>
<evidence type="ECO:0000313" key="7">
    <source>
        <dbReference type="Proteomes" id="UP000694523"/>
    </source>
</evidence>
<keyword evidence="3" id="KW-0862">Zinc</keyword>
<evidence type="ECO:0000256" key="2">
    <source>
        <dbReference type="ARBA" id="ARBA00022771"/>
    </source>
</evidence>
<reference evidence="6" key="1">
    <citation type="submission" date="2025-08" db="UniProtKB">
        <authorList>
            <consortium name="Ensembl"/>
        </authorList>
    </citation>
    <scope>IDENTIFICATION</scope>
</reference>
<dbReference type="InterPro" id="IPR027370">
    <property type="entry name" value="Znf-RING_euk"/>
</dbReference>
<feature type="domain" description="RING-type" evidence="5">
    <location>
        <begin position="38"/>
        <end position="78"/>
    </location>
</feature>
<protein>
    <recommendedName>
        <fullName evidence="5">RING-type domain-containing protein</fullName>
    </recommendedName>
</protein>
<evidence type="ECO:0000259" key="5">
    <source>
        <dbReference type="PROSITE" id="PS50089"/>
    </source>
</evidence>
<keyword evidence="2 4" id="KW-0863">Zinc-finger</keyword>
<dbReference type="PROSITE" id="PS50089">
    <property type="entry name" value="ZF_RING_2"/>
    <property type="match status" value="1"/>
</dbReference>
<proteinExistence type="predicted"/>
<reference evidence="6" key="2">
    <citation type="submission" date="2025-09" db="UniProtKB">
        <authorList>
            <consortium name="Ensembl"/>
        </authorList>
    </citation>
    <scope>IDENTIFICATION</scope>
</reference>
<keyword evidence="7" id="KW-1185">Reference proteome</keyword>
<organism evidence="6 7">
    <name type="scientific">Neogobius melanostomus</name>
    <name type="common">round goby</name>
    <dbReference type="NCBI Taxonomy" id="47308"/>
    <lineage>
        <taxon>Eukaryota</taxon>
        <taxon>Metazoa</taxon>
        <taxon>Chordata</taxon>
        <taxon>Craniata</taxon>
        <taxon>Vertebrata</taxon>
        <taxon>Euteleostomi</taxon>
        <taxon>Actinopterygii</taxon>
        <taxon>Neopterygii</taxon>
        <taxon>Teleostei</taxon>
        <taxon>Neoteleostei</taxon>
        <taxon>Acanthomorphata</taxon>
        <taxon>Gobiaria</taxon>
        <taxon>Gobiiformes</taxon>
        <taxon>Gobioidei</taxon>
        <taxon>Gobiidae</taxon>
        <taxon>Benthophilinae</taxon>
        <taxon>Neogobiini</taxon>
        <taxon>Neogobius</taxon>
    </lineage>
</organism>
<evidence type="ECO:0000313" key="6">
    <source>
        <dbReference type="Ensembl" id="ENSNMLP00000023260.1"/>
    </source>
</evidence>
<dbReference type="Proteomes" id="UP000694523">
    <property type="component" value="Unplaced"/>
</dbReference>
<dbReference type="GO" id="GO:0008270">
    <property type="term" value="F:zinc ion binding"/>
    <property type="evidence" value="ECO:0007669"/>
    <property type="project" value="UniProtKB-KW"/>
</dbReference>
<dbReference type="PROSITE" id="PS00518">
    <property type="entry name" value="ZF_RING_1"/>
    <property type="match status" value="1"/>
</dbReference>
<dbReference type="InterPro" id="IPR001841">
    <property type="entry name" value="Znf_RING"/>
</dbReference>
<dbReference type="AlphaFoldDB" id="A0A8C6WQ32"/>
<sequence length="104" mass="11391">NSDWCGLCLASSCFSGSLSQVRMAAVRSEDQSEDQFLCSICLDLFSEPVITPCGHNFCRRCLSQHWDTSAPCRCPMEKLFPFLNPSGNADGKNSAPLILTAVKK</sequence>
<evidence type="ECO:0000256" key="4">
    <source>
        <dbReference type="PROSITE-ProRule" id="PRU00175"/>
    </source>
</evidence>
<dbReference type="InterPro" id="IPR013083">
    <property type="entry name" value="Znf_RING/FYVE/PHD"/>
</dbReference>
<dbReference type="Gene3D" id="3.30.40.10">
    <property type="entry name" value="Zinc/RING finger domain, C3HC4 (zinc finger)"/>
    <property type="match status" value="1"/>
</dbReference>
<accession>A0A8C6WQ32</accession>
<evidence type="ECO:0000256" key="3">
    <source>
        <dbReference type="ARBA" id="ARBA00022833"/>
    </source>
</evidence>
<dbReference type="PANTHER" id="PTHR23327">
    <property type="entry name" value="RING FINGER PROTEIN 127"/>
    <property type="match status" value="1"/>
</dbReference>
<dbReference type="Ensembl" id="ENSNMLT00000026033.1">
    <property type="protein sequence ID" value="ENSNMLP00000023260.1"/>
    <property type="gene ID" value="ENSNMLG00000014991.1"/>
</dbReference>
<evidence type="ECO:0000256" key="1">
    <source>
        <dbReference type="ARBA" id="ARBA00022723"/>
    </source>
</evidence>
<dbReference type="SMART" id="SM00184">
    <property type="entry name" value="RING"/>
    <property type="match status" value="1"/>
</dbReference>
<keyword evidence="1" id="KW-0479">Metal-binding</keyword>
<dbReference type="SUPFAM" id="SSF57850">
    <property type="entry name" value="RING/U-box"/>
    <property type="match status" value="1"/>
</dbReference>